<accession>A0A915B2N3</accession>
<dbReference type="WBParaSite" id="PgR024_g072_t03">
    <property type="protein sequence ID" value="PgR024_g072_t03"/>
    <property type="gene ID" value="PgR024_g072"/>
</dbReference>
<evidence type="ECO:0000313" key="1">
    <source>
        <dbReference type="Proteomes" id="UP000887569"/>
    </source>
</evidence>
<organism evidence="1 2">
    <name type="scientific">Parascaris univalens</name>
    <name type="common">Nematode worm</name>
    <dbReference type="NCBI Taxonomy" id="6257"/>
    <lineage>
        <taxon>Eukaryota</taxon>
        <taxon>Metazoa</taxon>
        <taxon>Ecdysozoa</taxon>
        <taxon>Nematoda</taxon>
        <taxon>Chromadorea</taxon>
        <taxon>Rhabditida</taxon>
        <taxon>Spirurina</taxon>
        <taxon>Ascaridomorpha</taxon>
        <taxon>Ascaridoidea</taxon>
        <taxon>Ascarididae</taxon>
        <taxon>Parascaris</taxon>
    </lineage>
</organism>
<reference evidence="2" key="1">
    <citation type="submission" date="2022-11" db="UniProtKB">
        <authorList>
            <consortium name="WormBaseParasite"/>
        </authorList>
    </citation>
    <scope>IDENTIFICATION</scope>
</reference>
<protein>
    <submittedName>
        <fullName evidence="2">Uncharacterized protein</fullName>
    </submittedName>
</protein>
<sequence>MASIARLTASDSISSSIPDATRTTLGSAFLFVFVDSWRRSSHGILDSSAATSIMEYRNHSRCAMKRRVTRGNQKLLTDRGRGRNSL</sequence>
<name>A0A915B2N3_PARUN</name>
<keyword evidence="1" id="KW-1185">Reference proteome</keyword>
<evidence type="ECO:0000313" key="2">
    <source>
        <dbReference type="WBParaSite" id="PgR024_g072_t03"/>
    </source>
</evidence>
<proteinExistence type="predicted"/>
<dbReference type="AlphaFoldDB" id="A0A915B2N3"/>
<dbReference type="Proteomes" id="UP000887569">
    <property type="component" value="Unplaced"/>
</dbReference>